<evidence type="ECO:0000313" key="2">
    <source>
        <dbReference type="Proteomes" id="UP000345266"/>
    </source>
</evidence>
<dbReference type="EMBL" id="CABHNT010000042">
    <property type="protein sequence ID" value="VUX35683.1"/>
    <property type="molecule type" value="Genomic_DNA"/>
</dbReference>
<organism evidence="1 2">
    <name type="scientific">Bifidobacterium longum subsp. infantis</name>
    <dbReference type="NCBI Taxonomy" id="1682"/>
    <lineage>
        <taxon>Bacteria</taxon>
        <taxon>Bacillati</taxon>
        <taxon>Actinomycetota</taxon>
        <taxon>Actinomycetes</taxon>
        <taxon>Bifidobacteriales</taxon>
        <taxon>Bifidobacteriaceae</taxon>
        <taxon>Bifidobacterium</taxon>
    </lineage>
</organism>
<dbReference type="AlphaFoldDB" id="A0A564VVB3"/>
<gene>
    <name evidence="1" type="ORF">BLJG463_01670</name>
</gene>
<sequence length="48" mass="5495">MLRLISLLMLDGLRPGKRAIFLTLVPLPTSIRMTWRSSSDRCEHAFPP</sequence>
<dbReference type="Proteomes" id="UP000345266">
    <property type="component" value="Unassembled WGS sequence"/>
</dbReference>
<name>A0A564VVB3_BIFLI</name>
<proteinExistence type="predicted"/>
<evidence type="ECO:0000313" key="1">
    <source>
        <dbReference type="EMBL" id="VUX35683.1"/>
    </source>
</evidence>
<protein>
    <submittedName>
        <fullName evidence="1">Uncharacterized protein</fullName>
    </submittedName>
</protein>
<accession>A0A564VVB3</accession>
<reference evidence="1 2" key="1">
    <citation type="submission" date="2019-07" db="EMBL/GenBank/DDBJ databases">
        <authorList>
            <person name="Hibberd C M."/>
            <person name="Gehrig L. J."/>
            <person name="Chang H.-W."/>
            <person name="Venkatesh S."/>
        </authorList>
    </citation>
    <scope>NUCLEOTIDE SEQUENCE [LARGE SCALE GENOMIC DNA]</scope>
    <source>
        <strain evidence="1">Bifidobacterium_longum_subsp_infantis_JG_Bg463</strain>
    </source>
</reference>